<dbReference type="Pfam" id="PF00931">
    <property type="entry name" value="NB-ARC"/>
    <property type="match status" value="1"/>
</dbReference>
<dbReference type="GO" id="GO:0043531">
    <property type="term" value="F:ADP binding"/>
    <property type="evidence" value="ECO:0007669"/>
    <property type="project" value="InterPro"/>
</dbReference>
<gene>
    <name evidence="3" type="ORF">NIES1031_19640</name>
</gene>
<dbReference type="PANTHER" id="PTHR36766:SF40">
    <property type="entry name" value="DISEASE RESISTANCE PROTEIN RGA3"/>
    <property type="match status" value="1"/>
</dbReference>
<evidence type="ECO:0000313" key="4">
    <source>
        <dbReference type="Proteomes" id="UP000185984"/>
    </source>
</evidence>
<dbReference type="InterPro" id="IPR002182">
    <property type="entry name" value="NB-ARC"/>
</dbReference>
<dbReference type="SUPFAM" id="SSF52540">
    <property type="entry name" value="P-loop containing nucleoside triphosphate hydrolases"/>
    <property type="match status" value="1"/>
</dbReference>
<dbReference type="STRING" id="247279.NIES1031_19640"/>
<dbReference type="InterPro" id="IPR058651">
    <property type="entry name" value="HTH_VMAP-M9"/>
</dbReference>
<dbReference type="Gene3D" id="3.40.50.300">
    <property type="entry name" value="P-loop containing nucleotide triphosphate hydrolases"/>
    <property type="match status" value="1"/>
</dbReference>
<accession>A0A1U7HGG7</accession>
<dbReference type="EMBL" id="MRCC01000019">
    <property type="protein sequence ID" value="OKH22670.1"/>
    <property type="molecule type" value="Genomic_DNA"/>
</dbReference>
<dbReference type="PANTHER" id="PTHR36766">
    <property type="entry name" value="PLANT BROAD-SPECTRUM MILDEW RESISTANCE PROTEIN RPW8"/>
    <property type="match status" value="1"/>
</dbReference>
<dbReference type="OrthoDB" id="568954at2"/>
<evidence type="ECO:0000313" key="3">
    <source>
        <dbReference type="EMBL" id="OKH22670.1"/>
    </source>
</evidence>
<evidence type="ECO:0000259" key="1">
    <source>
        <dbReference type="Pfam" id="PF00931"/>
    </source>
</evidence>
<name>A0A1U7HGG7_9CHRO</name>
<dbReference type="Pfam" id="PF26355">
    <property type="entry name" value="HTH_VMAP-M9"/>
    <property type="match status" value="1"/>
</dbReference>
<dbReference type="AlphaFoldDB" id="A0A1U7HGG7"/>
<keyword evidence="4" id="KW-1185">Reference proteome</keyword>
<sequence>MKISIEEALEIVEKVTHQGGLSKVQEIVFRQCWEGRSYQEIARSSGYQLGYIRDVGHKLWQSLSKAFGQRITKTNFQRIINQYQLAASYPTEKHQASPASAYSLLTLQQSTVNYKQEWKEIIDVSKFFGRTIELANLEEWIVSDRCRVVSLSGMPGIGKTSLAAVCAEHIQHEFEYVIWYNVRNAQPIKELLAEIIVFLGQQPKIELPQTIDGLLACLMKYLRQHRCLLVLDNYESVLQSGGKAGRYRDNYEGYGQLLRQVADERHQSCLLLTTRELPISLNVKAGDNLPVRSLQLTGLSPETACEILAAKGLVFTNKEAQELVERYSGNPLALKIAATSIQSLYKKNVSKFLSQDRIVFGEIWDLLEQQFNRLSNREKQVMLWLTNQDPQLLHINENDLPGLSIRNVLEALQSLQQRSLIKNDSFCFTQHYMILEYIKEVTHYKSEFSILKFTSPSSELSQVPTLSKKQG</sequence>
<feature type="domain" description="vWA-MoxR associated protein N-terminal HTH" evidence="2">
    <location>
        <begin position="4"/>
        <end position="82"/>
    </location>
</feature>
<protein>
    <submittedName>
        <fullName evidence="3">Uncharacterized protein</fullName>
    </submittedName>
</protein>
<comment type="caution">
    <text evidence="3">The sequence shown here is derived from an EMBL/GenBank/DDBJ whole genome shotgun (WGS) entry which is preliminary data.</text>
</comment>
<dbReference type="Proteomes" id="UP000185984">
    <property type="component" value="Unassembled WGS sequence"/>
</dbReference>
<feature type="domain" description="NB-ARC" evidence="1">
    <location>
        <begin position="136"/>
        <end position="311"/>
    </location>
</feature>
<dbReference type="InterPro" id="IPR027417">
    <property type="entry name" value="P-loop_NTPase"/>
</dbReference>
<organism evidence="3 4">
    <name type="scientific">Chroogloeocystis siderophila 5.2 s.c.1</name>
    <dbReference type="NCBI Taxonomy" id="247279"/>
    <lineage>
        <taxon>Bacteria</taxon>
        <taxon>Bacillati</taxon>
        <taxon>Cyanobacteriota</taxon>
        <taxon>Cyanophyceae</taxon>
        <taxon>Oscillatoriophycideae</taxon>
        <taxon>Chroococcales</taxon>
        <taxon>Chroococcaceae</taxon>
        <taxon>Chroogloeocystis</taxon>
    </lineage>
</organism>
<dbReference type="PRINTS" id="PR00364">
    <property type="entry name" value="DISEASERSIST"/>
</dbReference>
<proteinExistence type="predicted"/>
<dbReference type="RefSeq" id="WP_073551164.1">
    <property type="nucleotide sequence ID" value="NZ_CAWMVK010000011.1"/>
</dbReference>
<reference evidence="3 4" key="1">
    <citation type="submission" date="2016-11" db="EMBL/GenBank/DDBJ databases">
        <title>Draft Genome Sequences of Nine Cyanobacterial Strains from Diverse Habitats.</title>
        <authorList>
            <person name="Zhu T."/>
            <person name="Hou S."/>
            <person name="Lu X."/>
            <person name="Hess W.R."/>
        </authorList>
    </citation>
    <scope>NUCLEOTIDE SEQUENCE [LARGE SCALE GENOMIC DNA]</scope>
    <source>
        <strain evidence="3 4">5.2 s.c.1</strain>
    </source>
</reference>
<evidence type="ECO:0000259" key="2">
    <source>
        <dbReference type="Pfam" id="PF26355"/>
    </source>
</evidence>